<dbReference type="Proteomes" id="UP001497700">
    <property type="component" value="Unassembled WGS sequence"/>
</dbReference>
<organism evidence="1 2">
    <name type="scientific">Hypoxylon rubiginosum</name>
    <dbReference type="NCBI Taxonomy" id="110542"/>
    <lineage>
        <taxon>Eukaryota</taxon>
        <taxon>Fungi</taxon>
        <taxon>Dikarya</taxon>
        <taxon>Ascomycota</taxon>
        <taxon>Pezizomycotina</taxon>
        <taxon>Sordariomycetes</taxon>
        <taxon>Xylariomycetidae</taxon>
        <taxon>Xylariales</taxon>
        <taxon>Hypoxylaceae</taxon>
        <taxon>Hypoxylon</taxon>
    </lineage>
</organism>
<gene>
    <name evidence="1" type="ORF">F4820DRAFT_252338</name>
</gene>
<protein>
    <submittedName>
        <fullName evidence="1">ARM repeat-containing protein</fullName>
    </submittedName>
</protein>
<proteinExistence type="predicted"/>
<name>A0ACB9Z540_9PEZI</name>
<accession>A0ACB9Z540</accession>
<reference evidence="1 2" key="1">
    <citation type="journal article" date="2022" name="New Phytol.">
        <title>Ecological generalism drives hyperdiversity of secondary metabolite gene clusters in xylarialean endophytes.</title>
        <authorList>
            <person name="Franco M.E.E."/>
            <person name="Wisecaver J.H."/>
            <person name="Arnold A.E."/>
            <person name="Ju Y.M."/>
            <person name="Slot J.C."/>
            <person name="Ahrendt S."/>
            <person name="Moore L.P."/>
            <person name="Eastman K.E."/>
            <person name="Scott K."/>
            <person name="Konkel Z."/>
            <person name="Mondo S.J."/>
            <person name="Kuo A."/>
            <person name="Hayes R.D."/>
            <person name="Haridas S."/>
            <person name="Andreopoulos B."/>
            <person name="Riley R."/>
            <person name="LaButti K."/>
            <person name="Pangilinan J."/>
            <person name="Lipzen A."/>
            <person name="Amirebrahimi M."/>
            <person name="Yan J."/>
            <person name="Adam C."/>
            <person name="Keymanesh K."/>
            <person name="Ng V."/>
            <person name="Louie K."/>
            <person name="Northen T."/>
            <person name="Drula E."/>
            <person name="Henrissat B."/>
            <person name="Hsieh H.M."/>
            <person name="Youens-Clark K."/>
            <person name="Lutzoni F."/>
            <person name="Miadlikowska J."/>
            <person name="Eastwood D.C."/>
            <person name="Hamelin R.C."/>
            <person name="Grigoriev I.V."/>
            <person name="U'Ren J.M."/>
        </authorList>
    </citation>
    <scope>NUCLEOTIDE SEQUENCE [LARGE SCALE GENOMIC DNA]</scope>
    <source>
        <strain evidence="1 2">CBS 119005</strain>
    </source>
</reference>
<sequence length="1068" mass="117331">MAGNSSTARNAFFQELKPRCITINNLTVRASDKRAAAKDLIAVVEDLSTVLDRQVSSDASVLDEKLAEYIFFPLSNILRNQQQYPIRLTELTIICLRILIQYGWKSKIQSDLFQQLLIFLTFIVGGVPGQERKDRIPEETELESLRTLTSLIKAAGSSPTGAASLVDANAIPTLGHAISIILDSIADGRTPDIQLEALGTLDALLVTIRDQAALATFLPGIVSSLSRLLTLPAALKTQRRVLIGAITTLKDVLTRVIADIKVMGIMKKQTTDGDEKTEGKVLTPAWLKATTAKIKLALASVLKIRNTDSEEVRSALERLCIDLLDECHQSLAECTSILVESAMILADEENEKSVLETSLTDLARIYPELGDTIKTTVYNWVTSLPRLVQSSDDKVKQQAIRNLIKGQHFITTLQVDSSILEDSLAASLRDSATALVLASKSSSMTELPSSAIELNMEVVQRDGPSIFPPVLIAQETERSTRTALLDLLSKVGQISQQGKLAADLLNYVRESTGPSQVASYWLAFEMVKSSLSQPSDLDDFLDLNLAAGPPDGNESIFQELYTFSVTVLDSQAEMEDVDWRLQALALEVTTFAASRTKEGFLPELIDVLYPITTFLGSGIPKLRDHAIISLNSIAASCGYSNVTDLIIDNVDYMVNSVSLRLNTFDISPASTQVLRMMIKLTGPRLIPYLDDVIASIFAALDNYHGYPLFVQSLFSVLTEVVQQGSQSDHLLLDAVKSSAKDHKKGLQPVVTTEEICGILSDRIERREKRHLEDVQHAEIEPHLKHPWETTKAAEAEDETSEEADEPSTEAEKPSPPKTPTFKILARITDLTQHYLTSPTPTLRKSLLDLLATVCPALSPDEEAFLPLVNSVWPVLVERLYDSEPFVVISACKALATLCQSAGDFLNTRIKTEWWDSLGKWCRKVKADATTQSRNKTRSKIDTHGGRQDHGLLIPIRSRDGIEGKEASGKAVEAVSSTGLGRFAQAAQVWEAVQELLIAVVSFVRIDDDVFDQILMLLGDTLATNPSAKAALEAIDPDAVWLLMYECGMAEPMERPVLDDVAFVELWNV</sequence>
<evidence type="ECO:0000313" key="1">
    <source>
        <dbReference type="EMBL" id="KAI4866417.1"/>
    </source>
</evidence>
<dbReference type="EMBL" id="MU393459">
    <property type="protein sequence ID" value="KAI4866417.1"/>
    <property type="molecule type" value="Genomic_DNA"/>
</dbReference>
<comment type="caution">
    <text evidence="1">The sequence shown here is derived from an EMBL/GenBank/DDBJ whole genome shotgun (WGS) entry which is preliminary data.</text>
</comment>
<evidence type="ECO:0000313" key="2">
    <source>
        <dbReference type="Proteomes" id="UP001497700"/>
    </source>
</evidence>
<keyword evidence="2" id="KW-1185">Reference proteome</keyword>